<keyword evidence="3" id="KW-1185">Reference proteome</keyword>
<name>A0ABD1S0W7_9LAMI</name>
<evidence type="ECO:0000313" key="3">
    <source>
        <dbReference type="Proteomes" id="UP001604277"/>
    </source>
</evidence>
<dbReference type="Proteomes" id="UP001604277">
    <property type="component" value="Unassembled WGS sequence"/>
</dbReference>
<feature type="region of interest" description="Disordered" evidence="1">
    <location>
        <begin position="149"/>
        <end position="205"/>
    </location>
</feature>
<comment type="caution">
    <text evidence="2">The sequence shown here is derived from an EMBL/GenBank/DDBJ whole genome shotgun (WGS) entry which is preliminary data.</text>
</comment>
<sequence length="205" mass="24221">MGYAYRRSRLNLTHGLMRLNLTHGLMRLTIDQHMKKMLQDIGHTWTIEMYLIPSVVPHYVQWDYPIPRKRVVIIVYENWIVLEPLDPSQLDGAFENEEIYSGKELSSGEKIDQDWYFKWVSTLECHVVIIELDEEQELQQNEKDRHVTTFDDEQGTEQPVNQAPDHIDSNWDEPEVDNVYSDQGLSYEMESININDDANEPRRRG</sequence>
<organism evidence="2 3">
    <name type="scientific">Forsythia ovata</name>
    <dbReference type="NCBI Taxonomy" id="205694"/>
    <lineage>
        <taxon>Eukaryota</taxon>
        <taxon>Viridiplantae</taxon>
        <taxon>Streptophyta</taxon>
        <taxon>Embryophyta</taxon>
        <taxon>Tracheophyta</taxon>
        <taxon>Spermatophyta</taxon>
        <taxon>Magnoliopsida</taxon>
        <taxon>eudicotyledons</taxon>
        <taxon>Gunneridae</taxon>
        <taxon>Pentapetalae</taxon>
        <taxon>asterids</taxon>
        <taxon>lamiids</taxon>
        <taxon>Lamiales</taxon>
        <taxon>Oleaceae</taxon>
        <taxon>Forsythieae</taxon>
        <taxon>Forsythia</taxon>
    </lineage>
</organism>
<gene>
    <name evidence="2" type="ORF">Fot_38116</name>
</gene>
<accession>A0ABD1S0W7</accession>
<evidence type="ECO:0000256" key="1">
    <source>
        <dbReference type="SAM" id="MobiDB-lite"/>
    </source>
</evidence>
<dbReference type="AlphaFoldDB" id="A0ABD1S0W7"/>
<protein>
    <submittedName>
        <fullName evidence="2">Uncharacterized protein</fullName>
    </submittedName>
</protein>
<evidence type="ECO:0000313" key="2">
    <source>
        <dbReference type="EMBL" id="KAL2494359.1"/>
    </source>
</evidence>
<reference evidence="3" key="1">
    <citation type="submission" date="2024-07" db="EMBL/GenBank/DDBJ databases">
        <title>Two chromosome-level genome assemblies of Korean endemic species Abeliophyllum distichum and Forsythia ovata (Oleaceae).</title>
        <authorList>
            <person name="Jang H."/>
        </authorList>
    </citation>
    <scope>NUCLEOTIDE SEQUENCE [LARGE SCALE GENOMIC DNA]</scope>
</reference>
<dbReference type="EMBL" id="JBFOLJ010000011">
    <property type="protein sequence ID" value="KAL2494359.1"/>
    <property type="molecule type" value="Genomic_DNA"/>
</dbReference>
<proteinExistence type="predicted"/>